<dbReference type="CDD" id="cd05233">
    <property type="entry name" value="SDR_c"/>
    <property type="match status" value="1"/>
</dbReference>
<dbReference type="PRINTS" id="PR00081">
    <property type="entry name" value="GDHRDH"/>
</dbReference>
<dbReference type="SUPFAM" id="SSF51735">
    <property type="entry name" value="NAD(P)-binding Rossmann-fold domains"/>
    <property type="match status" value="1"/>
</dbReference>
<feature type="region of interest" description="Disordered" evidence="3">
    <location>
        <begin position="256"/>
        <end position="291"/>
    </location>
</feature>
<sequence>MTAVVKRQWERKWAGVRTADLSGMTVVVTGGVRGVGLGITAAFRAAGARVIACARREPEDLPDGVGFTRVDVRDADAVEAFIGGITDLDVLVNNAGGTPYLPMSEGDARRHAKVIELNLIAPLIISRAANRVLQRRPEGGSIIMIGSVSGHRPSPGTAAYGAAKAGLDNLTASLAIEWAPRVRVNAVTVGMVRTEKSALHYGDAAGVAAVARTVPLGRLAEPADVGDACVFLASPAAAYISGASLPLHGGGERPAFLDAAAQASTAPPTNPQQTSTGAAADADTPDREDNA</sequence>
<accession>A0ABN2TD73</accession>
<organism evidence="4 5">
    <name type="scientific">Nocardiopsis rhodophaea</name>
    <dbReference type="NCBI Taxonomy" id="280238"/>
    <lineage>
        <taxon>Bacteria</taxon>
        <taxon>Bacillati</taxon>
        <taxon>Actinomycetota</taxon>
        <taxon>Actinomycetes</taxon>
        <taxon>Streptosporangiales</taxon>
        <taxon>Nocardiopsidaceae</taxon>
        <taxon>Nocardiopsis</taxon>
    </lineage>
</organism>
<evidence type="ECO:0000313" key="5">
    <source>
        <dbReference type="Proteomes" id="UP001501585"/>
    </source>
</evidence>
<feature type="compositionally biased region" description="Polar residues" evidence="3">
    <location>
        <begin position="262"/>
        <end position="277"/>
    </location>
</feature>
<comment type="caution">
    <text evidence="4">The sequence shown here is derived from an EMBL/GenBank/DDBJ whole genome shotgun (WGS) entry which is preliminary data.</text>
</comment>
<dbReference type="Pfam" id="PF13561">
    <property type="entry name" value="adh_short_C2"/>
    <property type="match status" value="1"/>
</dbReference>
<dbReference type="EMBL" id="BAAAPC010000015">
    <property type="protein sequence ID" value="GAA2005394.1"/>
    <property type="molecule type" value="Genomic_DNA"/>
</dbReference>
<dbReference type="Gene3D" id="3.40.50.720">
    <property type="entry name" value="NAD(P)-binding Rossmann-like Domain"/>
    <property type="match status" value="1"/>
</dbReference>
<protein>
    <submittedName>
        <fullName evidence="4">SDR family oxidoreductase</fullName>
    </submittedName>
</protein>
<keyword evidence="5" id="KW-1185">Reference proteome</keyword>
<dbReference type="PANTHER" id="PTHR43639">
    <property type="entry name" value="OXIDOREDUCTASE, SHORT-CHAIN DEHYDROGENASE/REDUCTASE FAMILY (AFU_ORTHOLOGUE AFUA_5G02870)"/>
    <property type="match status" value="1"/>
</dbReference>
<dbReference type="PANTHER" id="PTHR43639:SF1">
    <property type="entry name" value="SHORT-CHAIN DEHYDROGENASE_REDUCTASE FAMILY PROTEIN"/>
    <property type="match status" value="1"/>
</dbReference>
<dbReference type="InterPro" id="IPR002347">
    <property type="entry name" value="SDR_fam"/>
</dbReference>
<evidence type="ECO:0000256" key="2">
    <source>
        <dbReference type="ARBA" id="ARBA00023002"/>
    </source>
</evidence>
<dbReference type="InterPro" id="IPR036291">
    <property type="entry name" value="NAD(P)-bd_dom_sf"/>
</dbReference>
<evidence type="ECO:0000256" key="3">
    <source>
        <dbReference type="SAM" id="MobiDB-lite"/>
    </source>
</evidence>
<proteinExistence type="inferred from homology"/>
<dbReference type="Proteomes" id="UP001501585">
    <property type="component" value="Unassembled WGS sequence"/>
</dbReference>
<evidence type="ECO:0000313" key="4">
    <source>
        <dbReference type="EMBL" id="GAA2005394.1"/>
    </source>
</evidence>
<gene>
    <name evidence="4" type="ORF">GCM10009799_36060</name>
</gene>
<comment type="similarity">
    <text evidence="1">Belongs to the short-chain dehydrogenases/reductases (SDR) family.</text>
</comment>
<name>A0ABN2TD73_9ACTN</name>
<dbReference type="InterPro" id="IPR020904">
    <property type="entry name" value="Sc_DH/Rdtase_CS"/>
</dbReference>
<evidence type="ECO:0000256" key="1">
    <source>
        <dbReference type="ARBA" id="ARBA00006484"/>
    </source>
</evidence>
<dbReference type="NCBIfam" id="NF005893">
    <property type="entry name" value="PRK07856.1"/>
    <property type="match status" value="1"/>
</dbReference>
<keyword evidence="2" id="KW-0560">Oxidoreductase</keyword>
<reference evidence="4 5" key="1">
    <citation type="journal article" date="2019" name="Int. J. Syst. Evol. Microbiol.">
        <title>The Global Catalogue of Microorganisms (GCM) 10K type strain sequencing project: providing services to taxonomists for standard genome sequencing and annotation.</title>
        <authorList>
            <consortium name="The Broad Institute Genomics Platform"/>
            <consortium name="The Broad Institute Genome Sequencing Center for Infectious Disease"/>
            <person name="Wu L."/>
            <person name="Ma J."/>
        </authorList>
    </citation>
    <scope>NUCLEOTIDE SEQUENCE [LARGE SCALE GENOMIC DNA]</scope>
    <source>
        <strain evidence="4 5">JCM 15313</strain>
    </source>
</reference>
<dbReference type="PROSITE" id="PS00061">
    <property type="entry name" value="ADH_SHORT"/>
    <property type="match status" value="1"/>
</dbReference>
<dbReference type="PRINTS" id="PR00080">
    <property type="entry name" value="SDRFAMILY"/>
</dbReference>